<dbReference type="AlphaFoldDB" id="A0A429GRZ9"/>
<dbReference type="Pfam" id="PF12796">
    <property type="entry name" value="Ank_2"/>
    <property type="match status" value="1"/>
</dbReference>
<dbReference type="PANTHER" id="PTHR24171">
    <property type="entry name" value="ANKYRIN REPEAT DOMAIN-CONTAINING PROTEIN 39-RELATED"/>
    <property type="match status" value="1"/>
</dbReference>
<proteinExistence type="predicted"/>
<comment type="caution">
    <text evidence="4">The sequence shown here is derived from an EMBL/GenBank/DDBJ whole genome shotgun (WGS) entry which is preliminary data.</text>
</comment>
<evidence type="ECO:0000313" key="5">
    <source>
        <dbReference type="Proteomes" id="UP000277582"/>
    </source>
</evidence>
<dbReference type="Proteomes" id="UP000277582">
    <property type="component" value="Unassembled WGS sequence"/>
</dbReference>
<feature type="repeat" description="ANK" evidence="3">
    <location>
        <begin position="78"/>
        <end position="110"/>
    </location>
</feature>
<dbReference type="SMART" id="SM00248">
    <property type="entry name" value="ANK"/>
    <property type="match status" value="4"/>
</dbReference>
<feature type="repeat" description="ANK" evidence="3">
    <location>
        <begin position="45"/>
        <end position="77"/>
    </location>
</feature>
<name>A0A429GRZ9_9CREN</name>
<reference evidence="4 5" key="1">
    <citation type="submission" date="2018-10" db="EMBL/GenBank/DDBJ databases">
        <title>Co-occurring genomic capacity for anaerobic methane metabolism and dissimilatory sulfite reduction discovered in the Korarchaeota.</title>
        <authorList>
            <person name="Mckay L.J."/>
            <person name="Dlakic M."/>
            <person name="Fields M.W."/>
            <person name="Delmont T.O."/>
            <person name="Eren A.M."/>
            <person name="Jay Z.J."/>
            <person name="Klingelsmith K.B."/>
            <person name="Rusch D.B."/>
            <person name="Inskeep W.P."/>
        </authorList>
    </citation>
    <scope>NUCLEOTIDE SEQUENCE [LARGE SCALE GENOMIC DNA]</scope>
    <source>
        <strain evidence="4 5">MDKW</strain>
    </source>
</reference>
<evidence type="ECO:0000256" key="2">
    <source>
        <dbReference type="ARBA" id="ARBA00023043"/>
    </source>
</evidence>
<dbReference type="SUPFAM" id="SSF48403">
    <property type="entry name" value="Ankyrin repeat"/>
    <property type="match status" value="1"/>
</dbReference>
<keyword evidence="2 3" id="KW-0040">ANK repeat</keyword>
<evidence type="ECO:0000313" key="4">
    <source>
        <dbReference type="EMBL" id="RSN76706.1"/>
    </source>
</evidence>
<gene>
    <name evidence="4" type="ORF">D6D85_03605</name>
</gene>
<dbReference type="PROSITE" id="PS50088">
    <property type="entry name" value="ANK_REPEAT"/>
    <property type="match status" value="4"/>
</dbReference>
<dbReference type="OrthoDB" id="46246at2157"/>
<accession>A0A429GRZ9</accession>
<sequence>MDPSDNEDIIFPEDGDLIDAVYEGDLEKVKKLLDEGEDINARDDYGRTPLHYASINGDLDIIKFLVEKGANVNARDDYGRTPLHYASIYGIVDVVKFLVKEGANVNARDEYGSTPLHYAAPKGYLDVVKFLVEKGANVNAKNKDGKTPLDLVMDIVDFLEMVGKVTAEIIDVKHSPLYEGFWGRISVLIRERGKVKIDLEGDVDWIDPGEIIINGEDTVEIPVKPKVHGEVPVKITVKGGGRPTSKIVWLNVANIQKKSEVASIEKWVEGEIERVKGFLREIEES</sequence>
<protein>
    <submittedName>
        <fullName evidence="4">Uncharacterized protein</fullName>
    </submittedName>
</protein>
<dbReference type="RefSeq" id="WP_125670683.1">
    <property type="nucleotide sequence ID" value="NZ_RCOS01000054.1"/>
</dbReference>
<dbReference type="EMBL" id="RCOS01000054">
    <property type="protein sequence ID" value="RSN76706.1"/>
    <property type="molecule type" value="Genomic_DNA"/>
</dbReference>
<feature type="repeat" description="ANK" evidence="3">
    <location>
        <begin position="111"/>
        <end position="143"/>
    </location>
</feature>
<keyword evidence="5" id="KW-1185">Reference proteome</keyword>
<dbReference type="PROSITE" id="PS50297">
    <property type="entry name" value="ANK_REP_REGION"/>
    <property type="match status" value="3"/>
</dbReference>
<dbReference type="Pfam" id="PF00023">
    <property type="entry name" value="Ank"/>
    <property type="match status" value="1"/>
</dbReference>
<evidence type="ECO:0000256" key="3">
    <source>
        <dbReference type="PROSITE-ProRule" id="PRU00023"/>
    </source>
</evidence>
<organism evidence="4 5">
    <name type="scientific">Candidatus Methanodesulfokora washburnensis</name>
    <dbReference type="NCBI Taxonomy" id="2478471"/>
    <lineage>
        <taxon>Archaea</taxon>
        <taxon>Thermoproteota</taxon>
        <taxon>Candidatus Korarchaeia</taxon>
        <taxon>Candidatus Korarchaeia incertae sedis</taxon>
        <taxon>Candidatus Methanodesulfokora</taxon>
    </lineage>
</organism>
<dbReference type="Gene3D" id="1.25.40.20">
    <property type="entry name" value="Ankyrin repeat-containing domain"/>
    <property type="match status" value="2"/>
</dbReference>
<feature type="repeat" description="ANK" evidence="3">
    <location>
        <begin position="17"/>
        <end position="44"/>
    </location>
</feature>
<dbReference type="PRINTS" id="PR01415">
    <property type="entry name" value="ANKYRIN"/>
</dbReference>
<evidence type="ECO:0000256" key="1">
    <source>
        <dbReference type="ARBA" id="ARBA00022737"/>
    </source>
</evidence>
<dbReference type="InterPro" id="IPR036770">
    <property type="entry name" value="Ankyrin_rpt-contain_sf"/>
</dbReference>
<dbReference type="InterPro" id="IPR002110">
    <property type="entry name" value="Ankyrin_rpt"/>
</dbReference>
<keyword evidence="1" id="KW-0677">Repeat</keyword>